<gene>
    <name evidence="1" type="ORF">ODALV1_LOCUS15834</name>
</gene>
<keyword evidence="2" id="KW-1185">Reference proteome</keyword>
<comment type="caution">
    <text evidence="1">The sequence shown here is derived from an EMBL/GenBank/DDBJ whole genome shotgun (WGS) entry which is preliminary data.</text>
</comment>
<accession>A0ABP1QW28</accession>
<dbReference type="EMBL" id="CAXLJM020000049">
    <property type="protein sequence ID" value="CAL8112904.1"/>
    <property type="molecule type" value="Genomic_DNA"/>
</dbReference>
<organism evidence="1 2">
    <name type="scientific">Orchesella dallaii</name>
    <dbReference type="NCBI Taxonomy" id="48710"/>
    <lineage>
        <taxon>Eukaryota</taxon>
        <taxon>Metazoa</taxon>
        <taxon>Ecdysozoa</taxon>
        <taxon>Arthropoda</taxon>
        <taxon>Hexapoda</taxon>
        <taxon>Collembola</taxon>
        <taxon>Entomobryomorpha</taxon>
        <taxon>Entomobryoidea</taxon>
        <taxon>Orchesellidae</taxon>
        <taxon>Orchesellinae</taxon>
        <taxon>Orchesella</taxon>
    </lineage>
</organism>
<proteinExistence type="predicted"/>
<sequence length="109" mass="12856">MCVFREYTEKVVPFMFIIPTSSCKNHNYIQDVPGRLEELCDSHNLEMEVVIEGYQESNHRAYDITYVFVRSTLKGLPSRSTQTSIQNSKILHIGTRIHFPDQKYKMRRI</sequence>
<name>A0ABP1QW28_9HEXA</name>
<evidence type="ECO:0000313" key="2">
    <source>
        <dbReference type="Proteomes" id="UP001642540"/>
    </source>
</evidence>
<protein>
    <submittedName>
        <fullName evidence="1">Uncharacterized protein</fullName>
    </submittedName>
</protein>
<reference evidence="1 2" key="1">
    <citation type="submission" date="2024-08" db="EMBL/GenBank/DDBJ databases">
        <authorList>
            <person name="Cucini C."/>
            <person name="Frati F."/>
        </authorList>
    </citation>
    <scope>NUCLEOTIDE SEQUENCE [LARGE SCALE GENOMIC DNA]</scope>
</reference>
<evidence type="ECO:0000313" key="1">
    <source>
        <dbReference type="EMBL" id="CAL8112904.1"/>
    </source>
</evidence>
<dbReference type="Proteomes" id="UP001642540">
    <property type="component" value="Unassembled WGS sequence"/>
</dbReference>